<reference evidence="2 3" key="1">
    <citation type="journal article" date="2022" name="G3 (Bethesda)">
        <title>Whole-genome sequence and methylome profiling of the almond [Prunus dulcis (Mill.) D.A. Webb] cultivar 'Nonpareil'.</title>
        <authorList>
            <person name="D'Amico-Willman K.M."/>
            <person name="Ouma W.Z."/>
            <person name="Meulia T."/>
            <person name="Sideli G.M."/>
            <person name="Gradziel T.M."/>
            <person name="Fresnedo-Ramirez J."/>
        </authorList>
    </citation>
    <scope>NUCLEOTIDE SEQUENCE [LARGE SCALE GENOMIC DNA]</scope>
    <source>
        <strain evidence="2">Clone GOH B32 T37-40</strain>
    </source>
</reference>
<evidence type="ECO:0000313" key="2">
    <source>
        <dbReference type="EMBL" id="KAI5338222.1"/>
    </source>
</evidence>
<dbReference type="AlphaFoldDB" id="A0AAD4W9Y2"/>
<evidence type="ECO:0000313" key="3">
    <source>
        <dbReference type="Proteomes" id="UP001054821"/>
    </source>
</evidence>
<name>A0AAD4W9Y2_PRUDU</name>
<feature type="region of interest" description="Disordered" evidence="1">
    <location>
        <begin position="1"/>
        <end position="40"/>
    </location>
</feature>
<dbReference type="Proteomes" id="UP001054821">
    <property type="component" value="Chromosome 3"/>
</dbReference>
<accession>A0AAD4W9Y2</accession>
<dbReference type="EMBL" id="JAJFAZ020000003">
    <property type="protein sequence ID" value="KAI5338222.1"/>
    <property type="molecule type" value="Genomic_DNA"/>
</dbReference>
<feature type="region of interest" description="Disordered" evidence="1">
    <location>
        <begin position="53"/>
        <end position="83"/>
    </location>
</feature>
<protein>
    <submittedName>
        <fullName evidence="2">Uncharacterized protein</fullName>
    </submittedName>
</protein>
<sequence>MFREVVRSRTSSPYKKQRDVGIPLRSLSHLHQSRDGDRTRRCAHLPNIRDPAIESRAVKRRVGSSTTSTADPNVDKSSPAGDADVSDMLETNLLSSPSACFKLVYLETVSSLSLEKQRESIFDLLKKGVVLVAETIQNSSAVAPFSAADLEAEEAVAKEDEAEEDATDEVVADVTNQAGGVAESAADQAEA</sequence>
<keyword evidence="3" id="KW-1185">Reference proteome</keyword>
<comment type="caution">
    <text evidence="2">The sequence shown here is derived from an EMBL/GenBank/DDBJ whole genome shotgun (WGS) entry which is preliminary data.</text>
</comment>
<evidence type="ECO:0000256" key="1">
    <source>
        <dbReference type="SAM" id="MobiDB-lite"/>
    </source>
</evidence>
<proteinExistence type="predicted"/>
<organism evidence="2 3">
    <name type="scientific">Prunus dulcis</name>
    <name type="common">Almond</name>
    <name type="synonym">Amygdalus dulcis</name>
    <dbReference type="NCBI Taxonomy" id="3755"/>
    <lineage>
        <taxon>Eukaryota</taxon>
        <taxon>Viridiplantae</taxon>
        <taxon>Streptophyta</taxon>
        <taxon>Embryophyta</taxon>
        <taxon>Tracheophyta</taxon>
        <taxon>Spermatophyta</taxon>
        <taxon>Magnoliopsida</taxon>
        <taxon>eudicotyledons</taxon>
        <taxon>Gunneridae</taxon>
        <taxon>Pentapetalae</taxon>
        <taxon>rosids</taxon>
        <taxon>fabids</taxon>
        <taxon>Rosales</taxon>
        <taxon>Rosaceae</taxon>
        <taxon>Amygdaloideae</taxon>
        <taxon>Amygdaleae</taxon>
        <taxon>Prunus</taxon>
    </lineage>
</organism>
<gene>
    <name evidence="2" type="ORF">L3X38_017493</name>
</gene>